<dbReference type="Proteomes" id="UP001631969">
    <property type="component" value="Unassembled WGS sequence"/>
</dbReference>
<evidence type="ECO:0000313" key="1">
    <source>
        <dbReference type="EMBL" id="MFM9329380.1"/>
    </source>
</evidence>
<accession>A0ACC7NZ97</accession>
<protein>
    <submittedName>
        <fullName evidence="1">ArnT family glycosyltransferase</fullName>
        <ecNumber evidence="1">2.4.-.-</ecNumber>
    </submittedName>
</protein>
<keyword evidence="1" id="KW-0808">Transferase</keyword>
<dbReference type="EC" id="2.4.-.-" evidence="1"/>
<reference evidence="1" key="1">
    <citation type="submission" date="2024-12" db="EMBL/GenBank/DDBJ databases">
        <authorList>
            <person name="Wu N."/>
        </authorList>
    </citation>
    <scope>NUCLEOTIDE SEQUENCE</scope>
    <source>
        <strain evidence="1">P15</strain>
    </source>
</reference>
<proteinExistence type="predicted"/>
<comment type="caution">
    <text evidence="1">The sequence shown here is derived from an EMBL/GenBank/DDBJ whole genome shotgun (WGS) entry which is preliminary data.</text>
</comment>
<organism evidence="1 2">
    <name type="scientific">Paenibacillus mesotrionivorans</name>
    <dbReference type="NCBI Taxonomy" id="3160968"/>
    <lineage>
        <taxon>Bacteria</taxon>
        <taxon>Bacillati</taxon>
        <taxon>Bacillota</taxon>
        <taxon>Bacilli</taxon>
        <taxon>Bacillales</taxon>
        <taxon>Paenibacillaceae</taxon>
        <taxon>Paenibacillus</taxon>
    </lineage>
</organism>
<sequence>MKLLANSRRIPEILMVPVLGLALYLRLHFLRNGQLEPLEWDQLNYTKMALQWLETGVYAYRDTVPNTLVTPGFPAFLALMFRMFGYEQPENTLMLVRELQCFIALIAIWFIFRTGSRLFTPGAGLLAALFAAIYPSYVWSASLILTEVIFLSSFSVLLFLQVRIIQENRGIDHILAGAVLAVTVLIRPNVLPLAVVPYLLLWIKNRSLPWAMILRGAISFGILMLPWWVRNWVTFHEFIPIAKGEAGNPFLGGTDPYFRGTIDWETIGEEGQFQEGLRRIREGLIQDPLLWIGWFTVGKFHVFFRTLWVGSYPFSVPEWYFYLLNKLHFVLVYSGLAVLPVMAPRGRGAYGYLLAGLAVFWGVHQVFIPVDRYLYGMLPFLMLGVAGAAAQLTAAVAARGRLLWPTLRRTAQE</sequence>
<dbReference type="EMBL" id="JBJURJ010000008">
    <property type="protein sequence ID" value="MFM9329380.1"/>
    <property type="molecule type" value="Genomic_DNA"/>
</dbReference>
<gene>
    <name evidence="1" type="ORF">ACI1P1_13885</name>
</gene>
<keyword evidence="1" id="KW-0328">Glycosyltransferase</keyword>
<keyword evidence="2" id="KW-1185">Reference proteome</keyword>
<name>A0ACC7NZ97_9BACL</name>
<evidence type="ECO:0000313" key="2">
    <source>
        <dbReference type="Proteomes" id="UP001631969"/>
    </source>
</evidence>